<comment type="similarity">
    <text evidence="1 6">Belongs to the MinE family.</text>
</comment>
<dbReference type="InterPro" id="IPR005527">
    <property type="entry name" value="MinE"/>
</dbReference>
<dbReference type="GO" id="GO:0032955">
    <property type="term" value="P:regulation of division septum assembly"/>
    <property type="evidence" value="ECO:0007669"/>
    <property type="project" value="InterPro"/>
</dbReference>
<evidence type="ECO:0000256" key="2">
    <source>
        <dbReference type="ARBA" id="ARBA00020112"/>
    </source>
</evidence>
<dbReference type="RefSeq" id="WP_171588795.1">
    <property type="nucleotide sequence ID" value="NZ_JABGBO010000006.1"/>
</dbReference>
<name>A0A7Y4LA45_9BURK</name>
<protein>
    <recommendedName>
        <fullName evidence="2 6">Cell division topological specificity factor</fullName>
    </recommendedName>
</protein>
<organism evidence="7 8">
    <name type="scientific">Pelistega europaea</name>
    <dbReference type="NCBI Taxonomy" id="106147"/>
    <lineage>
        <taxon>Bacteria</taxon>
        <taxon>Pseudomonadati</taxon>
        <taxon>Pseudomonadota</taxon>
        <taxon>Betaproteobacteria</taxon>
        <taxon>Burkholderiales</taxon>
        <taxon>Alcaligenaceae</taxon>
        <taxon>Pelistega</taxon>
    </lineage>
</organism>
<evidence type="ECO:0000313" key="8">
    <source>
        <dbReference type="Proteomes" id="UP000541421"/>
    </source>
</evidence>
<dbReference type="Gene3D" id="3.30.1070.10">
    <property type="entry name" value="Cell division topological specificity factor MinE"/>
    <property type="match status" value="1"/>
</dbReference>
<dbReference type="NCBIfam" id="NF010595">
    <property type="entry name" value="PRK13989.1"/>
    <property type="match status" value="1"/>
</dbReference>
<dbReference type="EMBL" id="JABGBO010000006">
    <property type="protein sequence ID" value="NOL49819.1"/>
    <property type="molecule type" value="Genomic_DNA"/>
</dbReference>
<dbReference type="InterPro" id="IPR036707">
    <property type="entry name" value="MinE_sf"/>
</dbReference>
<dbReference type="FunFam" id="3.30.1070.10:FF:000001">
    <property type="entry name" value="Cell division topological specificity factor"/>
    <property type="match status" value="1"/>
</dbReference>
<dbReference type="NCBIfam" id="NF001422">
    <property type="entry name" value="PRK00296.1"/>
    <property type="match status" value="1"/>
</dbReference>
<sequence>MSFLKFLLGEKKKSNEVAKDRLKLILIRDRETTDGATPDFLPQLQRELIEVISKYIKINPDDIKVNLDKQDSLEVLEVKIEMSPEEMAAARVKSQQA</sequence>
<dbReference type="Proteomes" id="UP000541421">
    <property type="component" value="Unassembled WGS sequence"/>
</dbReference>
<evidence type="ECO:0000256" key="6">
    <source>
        <dbReference type="HAMAP-Rule" id="MF_00262"/>
    </source>
</evidence>
<dbReference type="AlphaFoldDB" id="A0A7Y4LA45"/>
<dbReference type="SUPFAM" id="SSF55229">
    <property type="entry name" value="Cell division protein MinE topological specificity domain"/>
    <property type="match status" value="1"/>
</dbReference>
<accession>A0A7Y4LA45</accession>
<evidence type="ECO:0000256" key="4">
    <source>
        <dbReference type="ARBA" id="ARBA00023306"/>
    </source>
</evidence>
<dbReference type="Pfam" id="PF03776">
    <property type="entry name" value="MinE"/>
    <property type="match status" value="1"/>
</dbReference>
<evidence type="ECO:0000256" key="5">
    <source>
        <dbReference type="ARBA" id="ARBA00025265"/>
    </source>
</evidence>
<evidence type="ECO:0000313" key="7">
    <source>
        <dbReference type="EMBL" id="NOL49819.1"/>
    </source>
</evidence>
<proteinExistence type="inferred from homology"/>
<dbReference type="GO" id="GO:0051301">
    <property type="term" value="P:cell division"/>
    <property type="evidence" value="ECO:0007669"/>
    <property type="project" value="UniProtKB-KW"/>
</dbReference>
<evidence type="ECO:0000256" key="3">
    <source>
        <dbReference type="ARBA" id="ARBA00022618"/>
    </source>
</evidence>
<dbReference type="GO" id="GO:0042802">
    <property type="term" value="F:identical protein binding"/>
    <property type="evidence" value="ECO:0007669"/>
    <property type="project" value="UniProtKB-ARBA"/>
</dbReference>
<dbReference type="NCBIfam" id="TIGR01215">
    <property type="entry name" value="minE"/>
    <property type="match status" value="1"/>
</dbReference>
<keyword evidence="3 6" id="KW-0132">Cell division</keyword>
<keyword evidence="8" id="KW-1185">Reference proteome</keyword>
<comment type="function">
    <text evidence="5 6">Prevents the cell division inhibition by proteins MinC and MinD at internal division sites while permitting inhibition at polar sites. This ensures cell division at the proper site by restricting the formation of a division septum at the midpoint of the long axis of the cell.</text>
</comment>
<reference evidence="7 8" key="1">
    <citation type="submission" date="2020-05" db="EMBL/GenBank/DDBJ databases">
        <authorList>
            <person name="Niu N."/>
        </authorList>
    </citation>
    <scope>NUCLEOTIDE SEQUENCE [LARGE SCALE GENOMIC DNA]</scope>
    <source>
        <strain evidence="7 8">LMG10982</strain>
    </source>
</reference>
<keyword evidence="4 6" id="KW-0131">Cell cycle</keyword>
<gene>
    <name evidence="6 7" type="primary">minE</name>
    <name evidence="7" type="ORF">HKX40_06685</name>
</gene>
<comment type="caution">
    <text evidence="7">The sequence shown here is derived from an EMBL/GenBank/DDBJ whole genome shotgun (WGS) entry which is preliminary data.</text>
</comment>
<evidence type="ECO:0000256" key="1">
    <source>
        <dbReference type="ARBA" id="ARBA00008168"/>
    </source>
</evidence>
<dbReference type="HAMAP" id="MF_00262">
    <property type="entry name" value="MinE"/>
    <property type="match status" value="1"/>
</dbReference>